<dbReference type="PIRSF" id="PIRSF016578">
    <property type="entry name" value="HsaA"/>
    <property type="match status" value="1"/>
</dbReference>
<protein>
    <submittedName>
        <fullName evidence="9">Isobutyryl-CoA dehydrogenase</fullName>
    </submittedName>
</protein>
<dbReference type="Pfam" id="PF02771">
    <property type="entry name" value="Acyl-CoA_dh_N"/>
    <property type="match status" value="1"/>
</dbReference>
<dbReference type="SUPFAM" id="SSF47203">
    <property type="entry name" value="Acyl-CoA dehydrogenase C-terminal domain-like"/>
    <property type="match status" value="1"/>
</dbReference>
<dbReference type="SUPFAM" id="SSF56645">
    <property type="entry name" value="Acyl-CoA dehydrogenase NM domain-like"/>
    <property type="match status" value="1"/>
</dbReference>
<evidence type="ECO:0000313" key="9">
    <source>
        <dbReference type="EMBL" id="GAA4488067.1"/>
    </source>
</evidence>
<evidence type="ECO:0000259" key="6">
    <source>
        <dbReference type="Pfam" id="PF00441"/>
    </source>
</evidence>
<dbReference type="PANTHER" id="PTHR43831">
    <property type="entry name" value="ISOBUTYRYL-COA DEHYDROGENASE"/>
    <property type="match status" value="1"/>
</dbReference>
<evidence type="ECO:0000256" key="5">
    <source>
        <dbReference type="RuleBase" id="RU362125"/>
    </source>
</evidence>
<evidence type="ECO:0000256" key="2">
    <source>
        <dbReference type="ARBA" id="ARBA00009347"/>
    </source>
</evidence>
<dbReference type="EMBL" id="BAABGP010000018">
    <property type="protein sequence ID" value="GAA4488067.1"/>
    <property type="molecule type" value="Genomic_DNA"/>
</dbReference>
<feature type="domain" description="Acyl-CoA oxidase/dehydrogenase middle" evidence="7">
    <location>
        <begin position="128"/>
        <end position="221"/>
    </location>
</feature>
<reference evidence="10" key="1">
    <citation type="journal article" date="2019" name="Int. J. Syst. Evol. Microbiol.">
        <title>The Global Catalogue of Microorganisms (GCM) 10K type strain sequencing project: providing services to taxonomists for standard genome sequencing and annotation.</title>
        <authorList>
            <consortium name="The Broad Institute Genomics Platform"/>
            <consortium name="The Broad Institute Genome Sequencing Center for Infectious Disease"/>
            <person name="Wu L."/>
            <person name="Ma J."/>
        </authorList>
    </citation>
    <scope>NUCLEOTIDE SEQUENCE [LARGE SCALE GENOMIC DNA]</scope>
    <source>
        <strain evidence="10">JCM 17839</strain>
    </source>
</reference>
<gene>
    <name evidence="9" type="ORF">GCM10023171_26920</name>
</gene>
<comment type="caution">
    <text evidence="9">The sequence shown here is derived from an EMBL/GenBank/DDBJ whole genome shotgun (WGS) entry which is preliminary data.</text>
</comment>
<evidence type="ECO:0000259" key="8">
    <source>
        <dbReference type="Pfam" id="PF02771"/>
    </source>
</evidence>
<feature type="domain" description="Acyl-CoA dehydrogenase/oxidase C-terminal" evidence="6">
    <location>
        <begin position="233"/>
        <end position="383"/>
    </location>
</feature>
<keyword evidence="5" id="KW-0560">Oxidoreductase</keyword>
<comment type="cofactor">
    <cofactor evidence="1 5">
        <name>FAD</name>
        <dbReference type="ChEBI" id="CHEBI:57692"/>
    </cofactor>
</comment>
<comment type="similarity">
    <text evidence="2 5">Belongs to the acyl-CoA dehydrogenase family.</text>
</comment>
<evidence type="ECO:0000256" key="1">
    <source>
        <dbReference type="ARBA" id="ARBA00001974"/>
    </source>
</evidence>
<organism evidence="9 10">
    <name type="scientific">Microbacterium panaciterrae</name>
    <dbReference type="NCBI Taxonomy" id="985759"/>
    <lineage>
        <taxon>Bacteria</taxon>
        <taxon>Bacillati</taxon>
        <taxon>Actinomycetota</taxon>
        <taxon>Actinomycetes</taxon>
        <taxon>Micrococcales</taxon>
        <taxon>Microbacteriaceae</taxon>
        <taxon>Microbacterium</taxon>
    </lineage>
</organism>
<sequence length="404" mass="43331">MTTVTTPVAMTTEERAAIIGAVREFAETELAPFAIERDEKHLFPRDTLRRAGELGLGGIYVREESGGTGLPRVDTVAIFEELAKGDPTIAAYISIHNMVVWMIDSYGDDAQRARWMPEITAMEGLGSYCLTEPGVGSDAAALATSATRDGDDYVLTGVKQFISAAGEAAVYIVMARTGQRGAHGISAFLVPGDAAGLSFGALEKKMGWHAQPTRQVILDQVRVPASSLLGSEGQGFAIAMSALNGGRLNIAACSVGGAQWALDRAVQYVHEREAFGEPLAEKQSILFTVADMRTDLQAARLMVRDGAEAVDEKAPDATMRCAMAKRFATDVGFDVANRALQLHGGYGYLQDYGIEKVVRDLRVHQILEGTNEIMRLIVGREMLRPAGSATLQRSGDSPHVRAAS</sequence>
<dbReference type="InterPro" id="IPR052547">
    <property type="entry name" value="Mito_Isobutyryl-CoADH"/>
</dbReference>
<dbReference type="InterPro" id="IPR006089">
    <property type="entry name" value="Acyl-CoA_DH_CS"/>
</dbReference>
<dbReference type="InterPro" id="IPR006091">
    <property type="entry name" value="Acyl-CoA_Oxase/DH_mid-dom"/>
</dbReference>
<evidence type="ECO:0000256" key="4">
    <source>
        <dbReference type="ARBA" id="ARBA00022827"/>
    </source>
</evidence>
<dbReference type="Gene3D" id="1.10.540.10">
    <property type="entry name" value="Acyl-CoA dehydrogenase/oxidase, N-terminal domain"/>
    <property type="match status" value="1"/>
</dbReference>
<keyword evidence="4 5" id="KW-0274">FAD</keyword>
<dbReference type="Pfam" id="PF02770">
    <property type="entry name" value="Acyl-CoA_dh_M"/>
    <property type="match status" value="1"/>
</dbReference>
<dbReference type="InterPro" id="IPR046373">
    <property type="entry name" value="Acyl-CoA_Oxase/DH_mid-dom_sf"/>
</dbReference>
<dbReference type="Gene3D" id="1.20.140.10">
    <property type="entry name" value="Butyryl-CoA Dehydrogenase, subunit A, domain 3"/>
    <property type="match status" value="1"/>
</dbReference>
<dbReference type="InterPro" id="IPR013786">
    <property type="entry name" value="AcylCoA_DH/ox_N"/>
</dbReference>
<name>A0ABP8PK40_9MICO</name>
<dbReference type="InterPro" id="IPR037069">
    <property type="entry name" value="AcylCoA_DH/ox_N_sf"/>
</dbReference>
<keyword evidence="10" id="KW-1185">Reference proteome</keyword>
<dbReference type="InterPro" id="IPR036250">
    <property type="entry name" value="AcylCo_DH-like_C"/>
</dbReference>
<dbReference type="PROSITE" id="PS00073">
    <property type="entry name" value="ACYL_COA_DH_2"/>
    <property type="match status" value="1"/>
</dbReference>
<dbReference type="Gene3D" id="2.40.110.10">
    <property type="entry name" value="Butyryl-CoA Dehydrogenase, subunit A, domain 2"/>
    <property type="match status" value="1"/>
</dbReference>
<feature type="domain" description="Acyl-CoA dehydrogenase/oxidase N-terminal" evidence="8">
    <location>
        <begin position="12"/>
        <end position="123"/>
    </location>
</feature>
<dbReference type="Proteomes" id="UP001500731">
    <property type="component" value="Unassembled WGS sequence"/>
</dbReference>
<dbReference type="InterPro" id="IPR009075">
    <property type="entry name" value="AcylCo_DH/oxidase_C"/>
</dbReference>
<evidence type="ECO:0000259" key="7">
    <source>
        <dbReference type="Pfam" id="PF02770"/>
    </source>
</evidence>
<dbReference type="RefSeq" id="WP_345187794.1">
    <property type="nucleotide sequence ID" value="NZ_BAABGP010000018.1"/>
</dbReference>
<keyword evidence="3 5" id="KW-0285">Flavoprotein</keyword>
<dbReference type="Pfam" id="PF00441">
    <property type="entry name" value="Acyl-CoA_dh_1"/>
    <property type="match status" value="1"/>
</dbReference>
<dbReference type="InterPro" id="IPR009100">
    <property type="entry name" value="AcylCoA_DH/oxidase_NM_dom_sf"/>
</dbReference>
<evidence type="ECO:0000313" key="10">
    <source>
        <dbReference type="Proteomes" id="UP001500731"/>
    </source>
</evidence>
<proteinExistence type="inferred from homology"/>
<accession>A0ABP8PK40</accession>
<dbReference type="PANTHER" id="PTHR43831:SF1">
    <property type="entry name" value="ISOBUTYRYL-COA DEHYDROGENASE, MITOCHONDRIAL"/>
    <property type="match status" value="1"/>
</dbReference>
<evidence type="ECO:0000256" key="3">
    <source>
        <dbReference type="ARBA" id="ARBA00022630"/>
    </source>
</evidence>